<keyword evidence="3" id="KW-1185">Reference proteome</keyword>
<protein>
    <submittedName>
        <fullName evidence="2">Uncharacterized protein</fullName>
    </submittedName>
</protein>
<evidence type="ECO:0000256" key="1">
    <source>
        <dbReference type="SAM" id="MobiDB-lite"/>
    </source>
</evidence>
<gene>
    <name evidence="2" type="ORF">QR685DRAFT_142053</name>
</gene>
<proteinExistence type="predicted"/>
<reference evidence="2 3" key="1">
    <citation type="submission" date="2023-09" db="EMBL/GenBank/DDBJ databases">
        <title>Multi-omics analysis of a traditional fermented food reveals byproduct-associated fungal strains for waste-to-food upcycling.</title>
        <authorList>
            <consortium name="Lawrence Berkeley National Laboratory"/>
            <person name="Rekdal V.M."/>
            <person name="Villalobos-Escobedo J.M."/>
            <person name="Rodriguez-Valeron N."/>
            <person name="Garcia M.O."/>
            <person name="Vasquez D.P."/>
            <person name="Damayanti I."/>
            <person name="Sorensen P.M."/>
            <person name="Baidoo E.E."/>
            <person name="De Carvalho A.C."/>
            <person name="Riley R."/>
            <person name="Lipzen A."/>
            <person name="He G."/>
            <person name="Yan M."/>
            <person name="Haridas S."/>
            <person name="Daum C."/>
            <person name="Yoshinaga Y."/>
            <person name="Ng V."/>
            <person name="Grigoriev I.V."/>
            <person name="Munk R."/>
            <person name="Nuraida L."/>
            <person name="Wijaya C.H."/>
            <person name="Morales P.-C."/>
            <person name="Keasling J.D."/>
        </authorList>
    </citation>
    <scope>NUCLEOTIDE SEQUENCE [LARGE SCALE GENOMIC DNA]</scope>
    <source>
        <strain evidence="2 3">FGSC 2613</strain>
    </source>
</reference>
<evidence type="ECO:0000313" key="2">
    <source>
        <dbReference type="EMBL" id="KAL0465194.1"/>
    </source>
</evidence>
<feature type="region of interest" description="Disordered" evidence="1">
    <location>
        <begin position="35"/>
        <end position="101"/>
    </location>
</feature>
<name>A0ABR3CXN5_NEUIN</name>
<dbReference type="Proteomes" id="UP001451303">
    <property type="component" value="Unassembled WGS sequence"/>
</dbReference>
<evidence type="ECO:0000313" key="3">
    <source>
        <dbReference type="Proteomes" id="UP001451303"/>
    </source>
</evidence>
<comment type="caution">
    <text evidence="2">The sequence shown here is derived from an EMBL/GenBank/DDBJ whole genome shotgun (WGS) entry which is preliminary data.</text>
</comment>
<organism evidence="2 3">
    <name type="scientific">Neurospora intermedia</name>
    <dbReference type="NCBI Taxonomy" id="5142"/>
    <lineage>
        <taxon>Eukaryota</taxon>
        <taxon>Fungi</taxon>
        <taxon>Dikarya</taxon>
        <taxon>Ascomycota</taxon>
        <taxon>Pezizomycotina</taxon>
        <taxon>Sordariomycetes</taxon>
        <taxon>Sordariomycetidae</taxon>
        <taxon>Sordariales</taxon>
        <taxon>Sordariaceae</taxon>
        <taxon>Neurospora</taxon>
    </lineage>
</organism>
<sequence>MSSPERRRRMNAMVDNLRLRENVEMPRPRVAHRLTRLLAEPVKSFQKRIPKSSTRDPSHPTPPNSSSDQDDKDGNKKGSPLPTRGSGLLSPPVLDSLASSESGPSPWVCSCPSIPFPCRLASTLTVPLLVPQLLPQHLLLLSLPPGRPRVPYLRAGSSESHQKHIYY</sequence>
<dbReference type="EMBL" id="JAVLET010000018">
    <property type="protein sequence ID" value="KAL0465194.1"/>
    <property type="molecule type" value="Genomic_DNA"/>
</dbReference>
<accession>A0ABR3CXN5</accession>